<dbReference type="PaxDb" id="3708-A0A078J246"/>
<keyword evidence="3" id="KW-1185">Reference proteome</keyword>
<dbReference type="Proteomes" id="UP000028999">
    <property type="component" value="Unassembled WGS sequence"/>
</dbReference>
<feature type="non-terminal residue" evidence="2">
    <location>
        <position position="1"/>
    </location>
</feature>
<evidence type="ECO:0000256" key="1">
    <source>
        <dbReference type="SAM" id="Phobius"/>
    </source>
</evidence>
<keyword evidence="1" id="KW-0472">Membrane</keyword>
<dbReference type="EMBL" id="LK033464">
    <property type="protein sequence ID" value="CDY56150.1"/>
    <property type="molecule type" value="Genomic_DNA"/>
</dbReference>
<name>A0A078J246_BRANA</name>
<reference evidence="2 3" key="1">
    <citation type="journal article" date="2014" name="Science">
        <title>Plant genetics. Early allopolyploid evolution in the post-Neolithic Brassica napus oilseed genome.</title>
        <authorList>
            <person name="Chalhoub B."/>
            <person name="Denoeud F."/>
            <person name="Liu S."/>
            <person name="Parkin I.A."/>
            <person name="Tang H."/>
            <person name="Wang X."/>
            <person name="Chiquet J."/>
            <person name="Belcram H."/>
            <person name="Tong C."/>
            <person name="Samans B."/>
            <person name="Correa M."/>
            <person name="Da Silva C."/>
            <person name="Just J."/>
            <person name="Falentin C."/>
            <person name="Koh C.S."/>
            <person name="Le Clainche I."/>
            <person name="Bernard M."/>
            <person name="Bento P."/>
            <person name="Noel B."/>
            <person name="Labadie K."/>
            <person name="Alberti A."/>
            <person name="Charles M."/>
            <person name="Arnaud D."/>
            <person name="Guo H."/>
            <person name="Daviaud C."/>
            <person name="Alamery S."/>
            <person name="Jabbari K."/>
            <person name="Zhao M."/>
            <person name="Edger P.P."/>
            <person name="Chelaifa H."/>
            <person name="Tack D."/>
            <person name="Lassalle G."/>
            <person name="Mestiri I."/>
            <person name="Schnel N."/>
            <person name="Le Paslier M.C."/>
            <person name="Fan G."/>
            <person name="Renault V."/>
            <person name="Bayer P.E."/>
            <person name="Golicz A.A."/>
            <person name="Manoli S."/>
            <person name="Lee T.H."/>
            <person name="Thi V.H."/>
            <person name="Chalabi S."/>
            <person name="Hu Q."/>
            <person name="Fan C."/>
            <person name="Tollenaere R."/>
            <person name="Lu Y."/>
            <person name="Battail C."/>
            <person name="Shen J."/>
            <person name="Sidebottom C.H."/>
            <person name="Wang X."/>
            <person name="Canaguier A."/>
            <person name="Chauveau A."/>
            <person name="Berard A."/>
            <person name="Deniot G."/>
            <person name="Guan M."/>
            <person name="Liu Z."/>
            <person name="Sun F."/>
            <person name="Lim Y.P."/>
            <person name="Lyons E."/>
            <person name="Town C.D."/>
            <person name="Bancroft I."/>
            <person name="Wang X."/>
            <person name="Meng J."/>
            <person name="Ma J."/>
            <person name="Pires J.C."/>
            <person name="King G.J."/>
            <person name="Brunel D."/>
            <person name="Delourme R."/>
            <person name="Renard M."/>
            <person name="Aury J.M."/>
            <person name="Adams K.L."/>
            <person name="Batley J."/>
            <person name="Snowdon R.J."/>
            <person name="Tost J."/>
            <person name="Edwards D."/>
            <person name="Zhou Y."/>
            <person name="Hua W."/>
            <person name="Sharpe A.G."/>
            <person name="Paterson A.H."/>
            <person name="Guan C."/>
            <person name="Wincker P."/>
        </authorList>
    </citation>
    <scope>NUCLEOTIDE SEQUENCE [LARGE SCALE GENOMIC DNA]</scope>
    <source>
        <strain evidence="3">cv. Darmor-bzh</strain>
    </source>
</reference>
<dbReference type="AlphaFoldDB" id="A0A078J246"/>
<evidence type="ECO:0000313" key="3">
    <source>
        <dbReference type="Proteomes" id="UP000028999"/>
    </source>
</evidence>
<evidence type="ECO:0000313" key="2">
    <source>
        <dbReference type="EMBL" id="CDY56150.1"/>
    </source>
</evidence>
<protein>
    <submittedName>
        <fullName evidence="2">BnaA03g12590D protein</fullName>
    </submittedName>
</protein>
<keyword evidence="1" id="KW-0812">Transmembrane</keyword>
<keyword evidence="1" id="KW-1133">Transmembrane helix</keyword>
<proteinExistence type="predicted"/>
<sequence length="132" mass="15126">YITYQVEKLPFVYVWVSICSLNKEGYERKKRLSKANIIARKYHHTKKKIKGHITMKTLIVFVFAAMFFISSIHYGATAATTPNFKDIECFSGTEACFYGGDRICTAFCKEHKFFYGLCTPHACCCHIPTGSR</sequence>
<accession>A0A078J246</accession>
<gene>
    <name evidence="2" type="primary">BnaA03g12590D</name>
    <name evidence="2" type="ORF">GSBRNA2T00017881001</name>
</gene>
<dbReference type="Gramene" id="CDY56150">
    <property type="protein sequence ID" value="CDY56150"/>
    <property type="gene ID" value="GSBRNA2T00017881001"/>
</dbReference>
<organism evidence="2 3">
    <name type="scientific">Brassica napus</name>
    <name type="common">Rape</name>
    <dbReference type="NCBI Taxonomy" id="3708"/>
    <lineage>
        <taxon>Eukaryota</taxon>
        <taxon>Viridiplantae</taxon>
        <taxon>Streptophyta</taxon>
        <taxon>Embryophyta</taxon>
        <taxon>Tracheophyta</taxon>
        <taxon>Spermatophyta</taxon>
        <taxon>Magnoliopsida</taxon>
        <taxon>eudicotyledons</taxon>
        <taxon>Gunneridae</taxon>
        <taxon>Pentapetalae</taxon>
        <taxon>rosids</taxon>
        <taxon>malvids</taxon>
        <taxon>Brassicales</taxon>
        <taxon>Brassicaceae</taxon>
        <taxon>Brassiceae</taxon>
        <taxon>Brassica</taxon>
    </lineage>
</organism>
<feature type="transmembrane region" description="Helical" evidence="1">
    <location>
        <begin position="57"/>
        <end position="76"/>
    </location>
</feature>